<keyword evidence="5" id="KW-0143">Chaperone</keyword>
<dbReference type="InterPro" id="IPR012945">
    <property type="entry name" value="Tubulin-bd_cofactor_C_dom"/>
</dbReference>
<dbReference type="InterPro" id="IPR006599">
    <property type="entry name" value="CARP_motif"/>
</dbReference>
<organism evidence="9 10">
    <name type="scientific">Sphagnum jensenii</name>
    <dbReference type="NCBI Taxonomy" id="128206"/>
    <lineage>
        <taxon>Eukaryota</taxon>
        <taxon>Viridiplantae</taxon>
        <taxon>Streptophyta</taxon>
        <taxon>Embryophyta</taxon>
        <taxon>Bryophyta</taxon>
        <taxon>Sphagnophytina</taxon>
        <taxon>Sphagnopsida</taxon>
        <taxon>Sphagnales</taxon>
        <taxon>Sphagnaceae</taxon>
        <taxon>Sphagnum</taxon>
    </lineage>
</organism>
<dbReference type="PANTHER" id="PTHR15139">
    <property type="entry name" value="TUBULIN FOLDING COFACTOR C"/>
    <property type="match status" value="1"/>
</dbReference>
<evidence type="ECO:0000256" key="3">
    <source>
        <dbReference type="ARBA" id="ARBA00022490"/>
    </source>
</evidence>
<dbReference type="Pfam" id="PF07986">
    <property type="entry name" value="TBCC"/>
    <property type="match status" value="1"/>
</dbReference>
<dbReference type="Gene3D" id="1.20.58.1250">
    <property type="entry name" value="Tubulin Binding Cofactor C, N-terminal domain"/>
    <property type="match status" value="1"/>
</dbReference>
<evidence type="ECO:0000256" key="6">
    <source>
        <dbReference type="ARBA" id="ARBA00026055"/>
    </source>
</evidence>
<evidence type="ECO:0000256" key="7">
    <source>
        <dbReference type="SAM" id="Coils"/>
    </source>
</evidence>
<proteinExistence type="inferred from homology"/>
<dbReference type="EMBL" id="OZ020109">
    <property type="protein sequence ID" value="CAK9261819.1"/>
    <property type="molecule type" value="Genomic_DNA"/>
</dbReference>
<evidence type="ECO:0000313" key="9">
    <source>
        <dbReference type="EMBL" id="CAK9261819.1"/>
    </source>
</evidence>
<dbReference type="Proteomes" id="UP001497444">
    <property type="component" value="Chromosome 14"/>
</dbReference>
<keyword evidence="4" id="KW-0007">Acetylation</keyword>
<dbReference type="SMART" id="SM00673">
    <property type="entry name" value="CARP"/>
    <property type="match status" value="2"/>
</dbReference>
<protein>
    <recommendedName>
        <fullName evidence="8">C-CAP/cofactor C-like domain-containing protein</fullName>
    </recommendedName>
</protein>
<comment type="subcellular location">
    <subcellularLocation>
        <location evidence="1">Cytoplasm</location>
    </subcellularLocation>
</comment>
<comment type="subunit">
    <text evidence="6">Supercomplex made of cofactors A to E. Cofactors A and D function by capturing and stabilizing tubulin in a quasi-native conformation. Cofactor E binds to the cofactor D-tubulin complex; interaction with cofactor C then causes the release of tubulin polypeptides that are committed to the native state.</text>
</comment>
<keyword evidence="7" id="KW-0175">Coiled coil</keyword>
<dbReference type="PROSITE" id="PS51329">
    <property type="entry name" value="C_CAP_COFACTOR_C"/>
    <property type="match status" value="1"/>
</dbReference>
<evidence type="ECO:0000256" key="2">
    <source>
        <dbReference type="ARBA" id="ARBA00008848"/>
    </source>
</evidence>
<dbReference type="InterPro" id="IPR027684">
    <property type="entry name" value="TBCC"/>
</dbReference>
<comment type="similarity">
    <text evidence="2">Belongs to the TBCC family.</text>
</comment>
<dbReference type="InterPro" id="IPR038397">
    <property type="entry name" value="TBCC_N_sf"/>
</dbReference>
<evidence type="ECO:0000313" key="10">
    <source>
        <dbReference type="Proteomes" id="UP001497444"/>
    </source>
</evidence>
<dbReference type="Gene3D" id="2.160.20.70">
    <property type="match status" value="1"/>
</dbReference>
<feature type="domain" description="C-CAP/cofactor C-like" evidence="8">
    <location>
        <begin position="199"/>
        <end position="354"/>
    </location>
</feature>
<dbReference type="InterPro" id="IPR017901">
    <property type="entry name" value="C-CAP_CF_C-like"/>
</dbReference>
<reference evidence="9" key="1">
    <citation type="submission" date="2024-02" db="EMBL/GenBank/DDBJ databases">
        <authorList>
            <consortium name="ELIXIR-Norway"/>
            <consortium name="Elixir Norway"/>
        </authorList>
    </citation>
    <scope>NUCLEOTIDE SEQUENCE</scope>
</reference>
<dbReference type="InterPro" id="IPR031925">
    <property type="entry name" value="TBCC_N"/>
</dbReference>
<dbReference type="PANTHER" id="PTHR15139:SF0">
    <property type="entry name" value="TUBULIN-SPECIFIC CHAPERONE C"/>
    <property type="match status" value="1"/>
</dbReference>
<dbReference type="InterPro" id="IPR016098">
    <property type="entry name" value="CAP/MinC_C"/>
</dbReference>
<evidence type="ECO:0000256" key="4">
    <source>
        <dbReference type="ARBA" id="ARBA00022990"/>
    </source>
</evidence>
<gene>
    <name evidence="9" type="ORF">CSSPJE1EN1_LOCUS7297</name>
</gene>
<keyword evidence="3" id="KW-0963">Cytoplasm</keyword>
<evidence type="ECO:0000256" key="1">
    <source>
        <dbReference type="ARBA" id="ARBA00004496"/>
    </source>
</evidence>
<keyword evidence="10" id="KW-1185">Reference proteome</keyword>
<dbReference type="Pfam" id="PF16752">
    <property type="entry name" value="TBCC_N"/>
    <property type="match status" value="1"/>
</dbReference>
<evidence type="ECO:0000259" key="8">
    <source>
        <dbReference type="PROSITE" id="PS51329"/>
    </source>
</evidence>
<name>A0ABP0W4V4_9BRYO</name>
<sequence>MDPNQNPSQAYKKRHFRAATLEKKRAVMEERLQSHYDSYLRDSTIRKSQTAAIADPRESLDAFLAVFSQRREEICVCFAEKKAALLSSPNVEDVASLKVELESLLLEVGKLQKLVADSSFYLPTYTMQSAQATVTKLKEEVETAMSDLLPKRKFSFRGKSTTTKTASFQGIQDEQNAVVNNSFQGIQDKQDAVVNNSSPGNQDKQDDAVNPSFQGIQDMQDAVLVRDAKDLEEDREFRLSNLSNCRVYLQGKFTTLYVNKLRNCHVYAGPVTGSVLIEEVQGSLFMLASHQIRIHSTTATDFYLRVRSRPIVEYTKGVRFAPYAFHYSGIEKDLQAANLMEETGLWESVDDFRWLRAVQSPNWSVLPSDQRISMEGPSQFEAENGP</sequence>
<accession>A0ABP0W4V4</accession>
<evidence type="ECO:0000256" key="5">
    <source>
        <dbReference type="ARBA" id="ARBA00023186"/>
    </source>
</evidence>
<feature type="coiled-coil region" evidence="7">
    <location>
        <begin position="94"/>
        <end position="147"/>
    </location>
</feature>